<feature type="transmembrane region" description="Helical" evidence="2">
    <location>
        <begin position="89"/>
        <end position="107"/>
    </location>
</feature>
<accession>A0AAW9HXZ2</accession>
<feature type="compositionally biased region" description="Basic residues" evidence="1">
    <location>
        <begin position="1"/>
        <end position="10"/>
    </location>
</feature>
<comment type="caution">
    <text evidence="3">The sequence shown here is derived from an EMBL/GenBank/DDBJ whole genome shotgun (WGS) entry which is preliminary data.</text>
</comment>
<dbReference type="Proteomes" id="UP001288778">
    <property type="component" value="Unassembled WGS sequence"/>
</dbReference>
<evidence type="ECO:0000313" key="4">
    <source>
        <dbReference type="Proteomes" id="UP001288778"/>
    </source>
</evidence>
<keyword evidence="2" id="KW-0472">Membrane</keyword>
<evidence type="ECO:0000313" key="3">
    <source>
        <dbReference type="EMBL" id="MDZ4908215.1"/>
    </source>
</evidence>
<gene>
    <name evidence="3" type="ORF">GNF68_03895</name>
</gene>
<keyword evidence="2" id="KW-0812">Transmembrane</keyword>
<evidence type="ECO:0000256" key="2">
    <source>
        <dbReference type="SAM" id="Phobius"/>
    </source>
</evidence>
<proteinExistence type="predicted"/>
<evidence type="ECO:0008006" key="5">
    <source>
        <dbReference type="Google" id="ProtNLM"/>
    </source>
</evidence>
<feature type="transmembrane region" description="Helical" evidence="2">
    <location>
        <begin position="64"/>
        <end position="83"/>
    </location>
</feature>
<dbReference type="RefSeq" id="WP_198621141.1">
    <property type="nucleotide sequence ID" value="NZ_JACOHR010000014.1"/>
</dbReference>
<organism evidence="3 4">
    <name type="scientific">Clostridium perfringens</name>
    <dbReference type="NCBI Taxonomy" id="1502"/>
    <lineage>
        <taxon>Bacteria</taxon>
        <taxon>Bacillati</taxon>
        <taxon>Bacillota</taxon>
        <taxon>Clostridia</taxon>
        <taxon>Eubacteriales</taxon>
        <taxon>Clostridiaceae</taxon>
        <taxon>Clostridium</taxon>
    </lineage>
</organism>
<evidence type="ECO:0000256" key="1">
    <source>
        <dbReference type="SAM" id="MobiDB-lite"/>
    </source>
</evidence>
<protein>
    <recommendedName>
        <fullName evidence="5">Phage protein</fullName>
    </recommendedName>
</protein>
<reference evidence="3" key="1">
    <citation type="submission" date="2019-11" db="EMBL/GenBank/DDBJ databases">
        <title>Characterization of Clostridium perfringens isolates from swine manure treated agricultural soils.</title>
        <authorList>
            <person name="Wushke S.T."/>
        </authorList>
    </citation>
    <scope>NUCLEOTIDE SEQUENCE</scope>
    <source>
        <strain evidence="3">X94</strain>
    </source>
</reference>
<dbReference type="AlphaFoldDB" id="A0AAW9HXZ2"/>
<name>A0AAW9HXZ2_CLOPF</name>
<dbReference type="EMBL" id="WNUI01000005">
    <property type="protein sequence ID" value="MDZ4908215.1"/>
    <property type="molecule type" value="Genomic_DNA"/>
</dbReference>
<feature type="region of interest" description="Disordered" evidence="1">
    <location>
        <begin position="1"/>
        <end position="21"/>
    </location>
</feature>
<keyword evidence="2" id="KW-1133">Transmembrane helix</keyword>
<sequence length="109" mass="12165">MKFGARKPSIKKSISARTTGRVTRSIKKSVNPTYGKKGMGWVNDPKKATYNKIYNKTSFGLGEVFEVIGSVFSIIGAIIAVIFYLIQAVFYLGVLGLIFYFIYSVFISF</sequence>